<evidence type="ECO:0000313" key="4">
    <source>
        <dbReference type="Proteomes" id="UP001501116"/>
    </source>
</evidence>
<comment type="caution">
    <text evidence="3">The sequence shown here is derived from an EMBL/GenBank/DDBJ whole genome shotgun (WGS) entry which is preliminary data.</text>
</comment>
<proteinExistence type="predicted"/>
<dbReference type="Pfam" id="PF18478">
    <property type="entry name" value="PIN_10"/>
    <property type="match status" value="1"/>
</dbReference>
<evidence type="ECO:0000256" key="1">
    <source>
        <dbReference type="SAM" id="MobiDB-lite"/>
    </source>
</evidence>
<feature type="domain" description="VapC45 PIN like" evidence="2">
    <location>
        <begin position="30"/>
        <end position="114"/>
    </location>
</feature>
<dbReference type="Proteomes" id="UP001501116">
    <property type="component" value="Unassembled WGS sequence"/>
</dbReference>
<sequence>MKKLPSSPRSTGSESTPCEPPPASSWAAPPEFYLDENAVTRTVRRLIVELGYRCHTPPEVFGTRAESLGVPDTEWLKKIAHTGWVVLNRDAKIMERPDELSAYRAAKVHMFYLPGEATRDRLKQLVEMNLRDIITHATDRKPEVWKITARGIERFAVAKRRR</sequence>
<keyword evidence="4" id="KW-1185">Reference proteome</keyword>
<name>A0ABN2SBQ1_9PSEU</name>
<reference evidence="3 4" key="1">
    <citation type="journal article" date="2019" name="Int. J. Syst. Evol. Microbiol.">
        <title>The Global Catalogue of Microorganisms (GCM) 10K type strain sequencing project: providing services to taxonomists for standard genome sequencing and annotation.</title>
        <authorList>
            <consortium name="The Broad Institute Genomics Platform"/>
            <consortium name="The Broad Institute Genome Sequencing Center for Infectious Disease"/>
            <person name="Wu L."/>
            <person name="Ma J."/>
        </authorList>
    </citation>
    <scope>NUCLEOTIDE SEQUENCE [LARGE SCALE GENOMIC DNA]</scope>
    <source>
        <strain evidence="3 4">JCM 14545</strain>
    </source>
</reference>
<feature type="region of interest" description="Disordered" evidence="1">
    <location>
        <begin position="1"/>
        <end position="25"/>
    </location>
</feature>
<organism evidence="3 4">
    <name type="scientific">Amycolatopsis minnesotensis</name>
    <dbReference type="NCBI Taxonomy" id="337894"/>
    <lineage>
        <taxon>Bacteria</taxon>
        <taxon>Bacillati</taxon>
        <taxon>Actinomycetota</taxon>
        <taxon>Actinomycetes</taxon>
        <taxon>Pseudonocardiales</taxon>
        <taxon>Pseudonocardiaceae</taxon>
        <taxon>Amycolatopsis</taxon>
    </lineage>
</organism>
<evidence type="ECO:0000313" key="3">
    <source>
        <dbReference type="EMBL" id="GAA1983957.1"/>
    </source>
</evidence>
<accession>A0ABN2SBQ1</accession>
<dbReference type="EMBL" id="BAAANN010000039">
    <property type="protein sequence ID" value="GAA1983957.1"/>
    <property type="molecule type" value="Genomic_DNA"/>
</dbReference>
<evidence type="ECO:0000259" key="2">
    <source>
        <dbReference type="Pfam" id="PF18478"/>
    </source>
</evidence>
<gene>
    <name evidence="3" type="ORF">GCM10009754_71470</name>
</gene>
<dbReference type="InterPro" id="IPR041375">
    <property type="entry name" value="VapC45_PIN-like"/>
</dbReference>
<protein>
    <recommendedName>
        <fullName evidence="2">VapC45 PIN like domain-containing protein</fullName>
    </recommendedName>
</protein>
<feature type="compositionally biased region" description="Polar residues" evidence="1">
    <location>
        <begin position="7"/>
        <end position="16"/>
    </location>
</feature>